<dbReference type="EMBL" id="JAWCTQ010000048">
    <property type="protein sequence ID" value="MDT9685831.1"/>
    <property type="molecule type" value="Genomic_DNA"/>
</dbReference>
<sequence>MKHDPYGTGVLSKDIPEERERLELLQQALDPVSTKALAALPLGESPRCLDLASGAGSVSYWLADRFPGGTVTSADIDARYLDEDHAPNLRVHHFDMRVDDFPAESFDVIHARSVLKHIPERDEVLARMYKWLAPGGWLVIVDGYWFPSDETAHPEWSKPMDAIVRQMNSQGGDMRWTRKLPSTIARLGLTDVTVDLAPSLGGWDGWGAQGHRWIRPTIRQTGPTLVEKGYLSQEEVDRYLELPDGPDFAEWFGVIAAVSGRRP</sequence>
<keyword evidence="2" id="KW-0489">Methyltransferase</keyword>
<dbReference type="Gene3D" id="3.40.50.150">
    <property type="entry name" value="Vaccinia Virus protein VP39"/>
    <property type="match status" value="1"/>
</dbReference>
<dbReference type="InterPro" id="IPR013217">
    <property type="entry name" value="Methyltransf_12"/>
</dbReference>
<evidence type="ECO:0000313" key="3">
    <source>
        <dbReference type="Proteomes" id="UP001250181"/>
    </source>
</evidence>
<feature type="domain" description="Methyltransferase type 12" evidence="1">
    <location>
        <begin position="49"/>
        <end position="138"/>
    </location>
</feature>
<protein>
    <submittedName>
        <fullName evidence="2">Class I SAM-dependent methyltransferase</fullName>
        <ecNumber evidence="2">2.1.-.-</ecNumber>
    </submittedName>
</protein>
<evidence type="ECO:0000313" key="2">
    <source>
        <dbReference type="EMBL" id="MDT9685831.1"/>
    </source>
</evidence>
<gene>
    <name evidence="2" type="ORF">RND61_27750</name>
</gene>
<dbReference type="CDD" id="cd02440">
    <property type="entry name" value="AdoMet_MTases"/>
    <property type="match status" value="1"/>
</dbReference>
<dbReference type="GO" id="GO:0008168">
    <property type="term" value="F:methyltransferase activity"/>
    <property type="evidence" value="ECO:0007669"/>
    <property type="project" value="UniProtKB-KW"/>
</dbReference>
<keyword evidence="3" id="KW-1185">Reference proteome</keyword>
<dbReference type="InterPro" id="IPR029063">
    <property type="entry name" value="SAM-dependent_MTases_sf"/>
</dbReference>
<dbReference type="SUPFAM" id="SSF53335">
    <property type="entry name" value="S-adenosyl-L-methionine-dependent methyltransferases"/>
    <property type="match status" value="1"/>
</dbReference>
<dbReference type="Proteomes" id="UP001250181">
    <property type="component" value="Unassembled WGS sequence"/>
</dbReference>
<reference evidence="2 3" key="1">
    <citation type="submission" date="2023-09" db="EMBL/GenBank/DDBJ databases">
        <title>Streptomyces sp. nov.: A antagonism against Alternaria gaisen Producing Streptochlin, Isolated from Tamarix root soil.</title>
        <authorList>
            <person name="Chen Y."/>
        </authorList>
    </citation>
    <scope>NUCLEOTIDE SEQUENCE [LARGE SCALE GENOMIC DNA]</scope>
    <source>
        <strain evidence="2 3">TRM76323</strain>
    </source>
</reference>
<dbReference type="PANTHER" id="PTHR43861">
    <property type="entry name" value="TRANS-ACONITATE 2-METHYLTRANSFERASE-RELATED"/>
    <property type="match status" value="1"/>
</dbReference>
<dbReference type="Pfam" id="PF08242">
    <property type="entry name" value="Methyltransf_12"/>
    <property type="match status" value="1"/>
</dbReference>
<dbReference type="EC" id="2.1.-.-" evidence="2"/>
<organism evidence="2 3">
    <name type="scientific">Streptomyces tamarix</name>
    <dbReference type="NCBI Taxonomy" id="3078565"/>
    <lineage>
        <taxon>Bacteria</taxon>
        <taxon>Bacillati</taxon>
        <taxon>Actinomycetota</taxon>
        <taxon>Actinomycetes</taxon>
        <taxon>Kitasatosporales</taxon>
        <taxon>Streptomycetaceae</taxon>
        <taxon>Streptomyces</taxon>
    </lineage>
</organism>
<dbReference type="RefSeq" id="WP_315880868.1">
    <property type="nucleotide sequence ID" value="NZ_JAWCTQ010000048.1"/>
</dbReference>
<accession>A0ABU3QSS3</accession>
<proteinExistence type="predicted"/>
<dbReference type="GO" id="GO:0032259">
    <property type="term" value="P:methylation"/>
    <property type="evidence" value="ECO:0007669"/>
    <property type="project" value="UniProtKB-KW"/>
</dbReference>
<evidence type="ECO:0000259" key="1">
    <source>
        <dbReference type="Pfam" id="PF08242"/>
    </source>
</evidence>
<name>A0ABU3QSS3_9ACTN</name>
<comment type="caution">
    <text evidence="2">The sequence shown here is derived from an EMBL/GenBank/DDBJ whole genome shotgun (WGS) entry which is preliminary data.</text>
</comment>
<keyword evidence="2" id="KW-0808">Transferase</keyword>